<protein>
    <submittedName>
        <fullName evidence="1">Uncharacterized protein</fullName>
    </submittedName>
</protein>
<sequence length="84" mass="9178">MAKPNTTPGPANWRATMPATRYIPVPTHDPTPREVKSRVVRHRCEQNRKMGTGSTVESLPELILGNRIASIGKGREGAIFLAGE</sequence>
<keyword evidence="2" id="KW-1185">Reference proteome</keyword>
<organism evidence="1 2">
    <name type="scientific">Eumeta variegata</name>
    <name type="common">Bagworm moth</name>
    <name type="synonym">Eumeta japonica</name>
    <dbReference type="NCBI Taxonomy" id="151549"/>
    <lineage>
        <taxon>Eukaryota</taxon>
        <taxon>Metazoa</taxon>
        <taxon>Ecdysozoa</taxon>
        <taxon>Arthropoda</taxon>
        <taxon>Hexapoda</taxon>
        <taxon>Insecta</taxon>
        <taxon>Pterygota</taxon>
        <taxon>Neoptera</taxon>
        <taxon>Endopterygota</taxon>
        <taxon>Lepidoptera</taxon>
        <taxon>Glossata</taxon>
        <taxon>Ditrysia</taxon>
        <taxon>Tineoidea</taxon>
        <taxon>Psychidae</taxon>
        <taxon>Oiketicinae</taxon>
        <taxon>Eumeta</taxon>
    </lineage>
</organism>
<evidence type="ECO:0000313" key="1">
    <source>
        <dbReference type="EMBL" id="GBP95889.1"/>
    </source>
</evidence>
<dbReference type="Proteomes" id="UP000299102">
    <property type="component" value="Unassembled WGS sequence"/>
</dbReference>
<name>A0A4C2A9M0_EUMVA</name>
<dbReference type="AlphaFoldDB" id="A0A4C2A9M0"/>
<dbReference type="EMBL" id="BGZK01002696">
    <property type="protein sequence ID" value="GBP95889.1"/>
    <property type="molecule type" value="Genomic_DNA"/>
</dbReference>
<accession>A0A4C2A9M0</accession>
<proteinExistence type="predicted"/>
<comment type="caution">
    <text evidence="1">The sequence shown here is derived from an EMBL/GenBank/DDBJ whole genome shotgun (WGS) entry which is preliminary data.</text>
</comment>
<evidence type="ECO:0000313" key="2">
    <source>
        <dbReference type="Proteomes" id="UP000299102"/>
    </source>
</evidence>
<gene>
    <name evidence="1" type="ORF">EVAR_71083_1</name>
</gene>
<dbReference type="OrthoDB" id="10065008at2759"/>
<reference evidence="1 2" key="1">
    <citation type="journal article" date="2019" name="Commun. Biol.">
        <title>The bagworm genome reveals a unique fibroin gene that provides high tensile strength.</title>
        <authorList>
            <person name="Kono N."/>
            <person name="Nakamura H."/>
            <person name="Ohtoshi R."/>
            <person name="Tomita M."/>
            <person name="Numata K."/>
            <person name="Arakawa K."/>
        </authorList>
    </citation>
    <scope>NUCLEOTIDE SEQUENCE [LARGE SCALE GENOMIC DNA]</scope>
</reference>